<name>A0AAV4J6Z0_9GAST</name>
<dbReference type="AlphaFoldDB" id="A0AAV4J6Z0"/>
<feature type="compositionally biased region" description="Low complexity" evidence="7">
    <location>
        <begin position="597"/>
        <end position="609"/>
    </location>
</feature>
<keyword evidence="3" id="KW-0732">Signal</keyword>
<dbReference type="InterPro" id="IPR036852">
    <property type="entry name" value="Peptidase_S8/S53_dom_sf"/>
</dbReference>
<dbReference type="Pfam" id="PF00082">
    <property type="entry name" value="Peptidase_S8"/>
    <property type="match status" value="1"/>
</dbReference>
<proteinExistence type="inferred from homology"/>
<evidence type="ECO:0000256" key="2">
    <source>
        <dbReference type="ARBA" id="ARBA00022685"/>
    </source>
</evidence>
<comment type="caution">
    <text evidence="6">Lacks conserved residue(s) required for the propagation of feature annotation.</text>
</comment>
<organism evidence="9 10">
    <name type="scientific">Elysia marginata</name>
    <dbReference type="NCBI Taxonomy" id="1093978"/>
    <lineage>
        <taxon>Eukaryota</taxon>
        <taxon>Metazoa</taxon>
        <taxon>Spiralia</taxon>
        <taxon>Lophotrochozoa</taxon>
        <taxon>Mollusca</taxon>
        <taxon>Gastropoda</taxon>
        <taxon>Heterobranchia</taxon>
        <taxon>Euthyneura</taxon>
        <taxon>Panpulmonata</taxon>
        <taxon>Sacoglossa</taxon>
        <taxon>Placobranchoidea</taxon>
        <taxon>Plakobranchidae</taxon>
        <taxon>Elysia</taxon>
    </lineage>
</organism>
<evidence type="ECO:0000313" key="9">
    <source>
        <dbReference type="EMBL" id="GFS18557.1"/>
    </source>
</evidence>
<feature type="compositionally biased region" description="Acidic residues" evidence="7">
    <location>
        <begin position="563"/>
        <end position="573"/>
    </location>
</feature>
<keyword evidence="1" id="KW-0645">Protease</keyword>
<dbReference type="InterPro" id="IPR000209">
    <property type="entry name" value="Peptidase_S8/S53_dom"/>
</dbReference>
<dbReference type="InterPro" id="IPR034182">
    <property type="entry name" value="Kexin/furin"/>
</dbReference>
<feature type="region of interest" description="Disordered" evidence="7">
    <location>
        <begin position="555"/>
        <end position="619"/>
    </location>
</feature>
<dbReference type="SUPFAM" id="SSF49785">
    <property type="entry name" value="Galactose-binding domain-like"/>
    <property type="match status" value="1"/>
</dbReference>
<protein>
    <submittedName>
        <fullName evidence="9">Proprotein convertase subtilisin/kexin type 7</fullName>
    </submittedName>
</protein>
<dbReference type="SUPFAM" id="SSF52743">
    <property type="entry name" value="Subtilisin-like"/>
    <property type="match status" value="1"/>
</dbReference>
<keyword evidence="4" id="KW-0378">Hydrolase</keyword>
<dbReference type="EMBL" id="BMAT01006721">
    <property type="protein sequence ID" value="GFS18557.1"/>
    <property type="molecule type" value="Genomic_DNA"/>
</dbReference>
<evidence type="ECO:0000259" key="8">
    <source>
        <dbReference type="PROSITE" id="PS51829"/>
    </source>
</evidence>
<dbReference type="InterPro" id="IPR023828">
    <property type="entry name" value="Peptidase_S8_Ser-AS"/>
</dbReference>
<dbReference type="GO" id="GO:0005802">
    <property type="term" value="C:trans-Golgi network"/>
    <property type="evidence" value="ECO:0007669"/>
    <property type="project" value="TreeGrafter"/>
</dbReference>
<dbReference type="InterPro" id="IPR008979">
    <property type="entry name" value="Galactose-bd-like_sf"/>
</dbReference>
<evidence type="ECO:0000256" key="6">
    <source>
        <dbReference type="PROSITE-ProRule" id="PRU01240"/>
    </source>
</evidence>
<evidence type="ECO:0000256" key="5">
    <source>
        <dbReference type="ARBA" id="ARBA00022825"/>
    </source>
</evidence>
<sequence>MEAEAFNKNMDVNAIFSCSWGPDDDGATVDGPHLMAAKAMKFGVDFGREGFGSIFVVASGNGGENGDNCNYDGYANSIYTVTIGAVDENGGMPYYAEECASMLGVTFSSGTLNKRDIVTTDWEPNVFAGSDAGGDGGGGGILGFRSIGGGGGNSGGYGDVKMGSGGMSGRSTSGGGVYRGASSSYGKNGGGCTERHTGTSAAAPLAAGMIALMLEARPCLTWRDVQYVVALTARKVDVEVAHWQNNGAGLAHSHKHGFGLLSAWRLVNAARVWKTVPWLTSYSFTEERKDWQIPKGRQSPLTITHTVTPRDIQGLSLFIVEHVQLTVWLSHPSRGKIEVKVVSPAGTVSMLAATRHKDNSSNGFNDWTFTTVRCWGEKPTGDWTILVTDHDDQGKLDKGRLNKYRLTLFGTPMTPAEFQDRRKLVEAAMTGEFLHQNYNLHCPPPPKYESVYAPVSERVLKIIILSGIFLLVMAIYETFEYIFCYDDEKKEARETIEANRRAARLAQETVAGDDEDFVQQTSALLQQQSSIEDTDPLARNSNNCAHRFPFVGRFSDSVGNNTEEQEEDEDDDFSTSSETSRLLYEDLASGNKRHSSGKSSRGVSKGQSSNHPPPVQDVIPLSTFSVCKGELPGQGMNEELSTAHLVGNVLVSSDDISSTSLPGLSVNRPIDSTGAGLSLPVQPHNGNSLSLNGYKLPS</sequence>
<feature type="region of interest" description="Disordered" evidence="7">
    <location>
        <begin position="678"/>
        <end position="698"/>
    </location>
</feature>
<gene>
    <name evidence="9" type="ORF">ElyMa_003266100</name>
</gene>
<evidence type="ECO:0000256" key="4">
    <source>
        <dbReference type="ARBA" id="ARBA00022801"/>
    </source>
</evidence>
<dbReference type="Gene3D" id="3.40.50.200">
    <property type="entry name" value="Peptidase S8/S53 domain"/>
    <property type="match status" value="1"/>
</dbReference>
<reference evidence="9 10" key="1">
    <citation type="journal article" date="2021" name="Elife">
        <title>Chloroplast acquisition without the gene transfer in kleptoplastic sea slugs, Plakobranchus ocellatus.</title>
        <authorList>
            <person name="Maeda T."/>
            <person name="Takahashi S."/>
            <person name="Yoshida T."/>
            <person name="Shimamura S."/>
            <person name="Takaki Y."/>
            <person name="Nagai Y."/>
            <person name="Toyoda A."/>
            <person name="Suzuki Y."/>
            <person name="Arimoto A."/>
            <person name="Ishii H."/>
            <person name="Satoh N."/>
            <person name="Nishiyama T."/>
            <person name="Hasebe M."/>
            <person name="Maruyama T."/>
            <person name="Minagawa J."/>
            <person name="Obokata J."/>
            <person name="Shigenobu S."/>
        </authorList>
    </citation>
    <scope>NUCLEOTIDE SEQUENCE [LARGE SCALE GENOMIC DNA]</scope>
</reference>
<dbReference type="PANTHER" id="PTHR42884">
    <property type="entry name" value="PROPROTEIN CONVERTASE SUBTILISIN/KEXIN-RELATED"/>
    <property type="match status" value="1"/>
</dbReference>
<evidence type="ECO:0000313" key="10">
    <source>
        <dbReference type="Proteomes" id="UP000762676"/>
    </source>
</evidence>
<comment type="similarity">
    <text evidence="6">Belongs to the peptidase S8 family.</text>
</comment>
<dbReference type="GO" id="GO:0016485">
    <property type="term" value="P:protein processing"/>
    <property type="evidence" value="ECO:0007669"/>
    <property type="project" value="TreeGrafter"/>
</dbReference>
<dbReference type="Proteomes" id="UP000762676">
    <property type="component" value="Unassembled WGS sequence"/>
</dbReference>
<feature type="domain" description="P/Homo B" evidence="8">
    <location>
        <begin position="271"/>
        <end position="414"/>
    </location>
</feature>
<dbReference type="Pfam" id="PF01483">
    <property type="entry name" value="P_proprotein"/>
    <property type="match status" value="1"/>
</dbReference>
<dbReference type="InterPro" id="IPR002884">
    <property type="entry name" value="P_dom"/>
</dbReference>
<evidence type="ECO:0000256" key="7">
    <source>
        <dbReference type="SAM" id="MobiDB-lite"/>
    </source>
</evidence>
<dbReference type="Gene3D" id="2.60.120.260">
    <property type="entry name" value="Galactose-binding domain-like"/>
    <property type="match status" value="1"/>
</dbReference>
<evidence type="ECO:0000256" key="1">
    <source>
        <dbReference type="ARBA" id="ARBA00022670"/>
    </source>
</evidence>
<accession>A0AAV4J6Z0</accession>
<keyword evidence="5" id="KW-0720">Serine protease</keyword>
<dbReference type="GO" id="GO:0004252">
    <property type="term" value="F:serine-type endopeptidase activity"/>
    <property type="evidence" value="ECO:0007669"/>
    <property type="project" value="InterPro"/>
</dbReference>
<dbReference type="PROSITE" id="PS00138">
    <property type="entry name" value="SUBTILASE_SER"/>
    <property type="match status" value="1"/>
</dbReference>
<dbReference type="PROSITE" id="PS51892">
    <property type="entry name" value="SUBTILASE"/>
    <property type="match status" value="1"/>
</dbReference>
<comment type="caution">
    <text evidence="9">The sequence shown here is derived from an EMBL/GenBank/DDBJ whole genome shotgun (WGS) entry which is preliminary data.</text>
</comment>
<evidence type="ECO:0000256" key="3">
    <source>
        <dbReference type="ARBA" id="ARBA00022729"/>
    </source>
</evidence>
<dbReference type="CDD" id="cd04059">
    <property type="entry name" value="Peptidases_S8_Protein_convertases_Kexins_Furin-like"/>
    <property type="match status" value="1"/>
</dbReference>
<keyword evidence="10" id="KW-1185">Reference proteome</keyword>
<dbReference type="PANTHER" id="PTHR42884:SF28">
    <property type="entry name" value="PROPROTEIN CONVERTASE SUBTILISIN_KEXIN TYPE 7"/>
    <property type="match status" value="1"/>
</dbReference>
<dbReference type="PROSITE" id="PS51829">
    <property type="entry name" value="P_HOMO_B"/>
    <property type="match status" value="1"/>
</dbReference>
<dbReference type="GO" id="GO:0000139">
    <property type="term" value="C:Golgi membrane"/>
    <property type="evidence" value="ECO:0007669"/>
    <property type="project" value="TreeGrafter"/>
</dbReference>
<dbReference type="FunFam" id="2.60.120.260:FF:000026">
    <property type="entry name" value="proprotein convertase subtilisin/kexin type 7"/>
    <property type="match status" value="1"/>
</dbReference>
<keyword evidence="2" id="KW-0165">Cleavage on pair of basic residues</keyword>